<dbReference type="PANTHER" id="PTHR12129">
    <property type="entry name" value="HEPARAN SULFATE 2-O-SULFOTRANSFERASE"/>
    <property type="match status" value="1"/>
</dbReference>
<dbReference type="InterPro" id="IPR005331">
    <property type="entry name" value="Sulfotransferase"/>
</dbReference>
<keyword evidence="6" id="KW-1133">Transmembrane helix</keyword>
<dbReference type="EMBL" id="JADBJN010000004">
    <property type="protein sequence ID" value="KAG5668333.1"/>
    <property type="molecule type" value="Genomic_DNA"/>
</dbReference>
<dbReference type="InterPro" id="IPR027417">
    <property type="entry name" value="P-loop_NTPase"/>
</dbReference>
<evidence type="ECO:0000313" key="11">
    <source>
        <dbReference type="EMBL" id="KAG5668333.1"/>
    </source>
</evidence>
<comment type="subcellular location">
    <subcellularLocation>
        <location evidence="1">Golgi apparatus membrane</location>
        <topology evidence="1">Single-pass type II membrane protein</topology>
    </subcellularLocation>
</comment>
<evidence type="ECO:0000256" key="10">
    <source>
        <dbReference type="ARBA" id="ARBA00023180"/>
    </source>
</evidence>
<proteinExistence type="inferred from homology"/>
<dbReference type="AlphaFoldDB" id="A0A9J6BEZ4"/>
<accession>A0A9J6BEZ4</accession>
<protein>
    <recommendedName>
        <fullName evidence="13">Heparin sulfate O-sulfotransferase</fullName>
    </recommendedName>
</protein>
<evidence type="ECO:0000256" key="5">
    <source>
        <dbReference type="ARBA" id="ARBA00022968"/>
    </source>
</evidence>
<comment type="similarity">
    <text evidence="2">Belongs to the sulfotransferase 3 family.</text>
</comment>
<organism evidence="11 12">
    <name type="scientific">Polypedilum vanderplanki</name>
    <name type="common">Sleeping chironomid midge</name>
    <dbReference type="NCBI Taxonomy" id="319348"/>
    <lineage>
        <taxon>Eukaryota</taxon>
        <taxon>Metazoa</taxon>
        <taxon>Ecdysozoa</taxon>
        <taxon>Arthropoda</taxon>
        <taxon>Hexapoda</taxon>
        <taxon>Insecta</taxon>
        <taxon>Pterygota</taxon>
        <taxon>Neoptera</taxon>
        <taxon>Endopterygota</taxon>
        <taxon>Diptera</taxon>
        <taxon>Nematocera</taxon>
        <taxon>Chironomoidea</taxon>
        <taxon>Chironomidae</taxon>
        <taxon>Chironominae</taxon>
        <taxon>Polypedilum</taxon>
        <taxon>Polypedilum</taxon>
    </lineage>
</organism>
<keyword evidence="3" id="KW-0808">Transferase</keyword>
<gene>
    <name evidence="11" type="ORF">PVAND_016276</name>
</gene>
<dbReference type="Pfam" id="PF03567">
    <property type="entry name" value="Sulfotransfer_2"/>
    <property type="match status" value="1"/>
</dbReference>
<evidence type="ECO:0000256" key="8">
    <source>
        <dbReference type="ARBA" id="ARBA00023136"/>
    </source>
</evidence>
<evidence type="ECO:0000256" key="9">
    <source>
        <dbReference type="ARBA" id="ARBA00023157"/>
    </source>
</evidence>
<evidence type="ECO:0000313" key="12">
    <source>
        <dbReference type="Proteomes" id="UP001107558"/>
    </source>
</evidence>
<reference evidence="11" key="1">
    <citation type="submission" date="2021-03" db="EMBL/GenBank/DDBJ databases">
        <title>Chromosome level genome of the anhydrobiotic midge Polypedilum vanderplanki.</title>
        <authorList>
            <person name="Yoshida Y."/>
            <person name="Kikawada T."/>
            <person name="Gusev O."/>
        </authorList>
    </citation>
    <scope>NUCLEOTIDE SEQUENCE</scope>
    <source>
        <strain evidence="11">NIAS01</strain>
        <tissue evidence="11">Whole body or cell culture</tissue>
    </source>
</reference>
<keyword evidence="7" id="KW-0333">Golgi apparatus</keyword>
<evidence type="ECO:0008006" key="13">
    <source>
        <dbReference type="Google" id="ProtNLM"/>
    </source>
</evidence>
<keyword evidence="8" id="KW-0472">Membrane</keyword>
<dbReference type="InterPro" id="IPR007734">
    <property type="entry name" value="Heparan_SO4_2-O-STrfase"/>
</dbReference>
<evidence type="ECO:0000256" key="3">
    <source>
        <dbReference type="ARBA" id="ARBA00022679"/>
    </source>
</evidence>
<dbReference type="Proteomes" id="UP001107558">
    <property type="component" value="Chromosome 4"/>
</dbReference>
<evidence type="ECO:0000256" key="4">
    <source>
        <dbReference type="ARBA" id="ARBA00022692"/>
    </source>
</evidence>
<comment type="caution">
    <text evidence="11">The sequence shown here is derived from an EMBL/GenBank/DDBJ whole genome shotgun (WGS) entry which is preliminary data.</text>
</comment>
<keyword evidence="12" id="KW-1185">Reference proteome</keyword>
<dbReference type="Gene3D" id="3.40.50.300">
    <property type="entry name" value="P-loop containing nucleotide triphosphate hydrolases"/>
    <property type="match status" value="1"/>
</dbReference>
<evidence type="ECO:0000256" key="2">
    <source>
        <dbReference type="ARBA" id="ARBA00010569"/>
    </source>
</evidence>
<dbReference type="GO" id="GO:0004394">
    <property type="term" value="F:heparan sulfate 2-sulfotransferase activity"/>
    <property type="evidence" value="ECO:0007669"/>
    <property type="project" value="TreeGrafter"/>
</dbReference>
<dbReference type="OrthoDB" id="10019582at2759"/>
<dbReference type="PANTHER" id="PTHR12129:SF17">
    <property type="entry name" value="HEPARAN SULFATE 2-O-SULFOTRANSFERASE 1"/>
    <property type="match status" value="1"/>
</dbReference>
<dbReference type="GO" id="GO:0000139">
    <property type="term" value="C:Golgi membrane"/>
    <property type="evidence" value="ECO:0007669"/>
    <property type="project" value="UniProtKB-SubCell"/>
</dbReference>
<keyword evidence="10" id="KW-0325">Glycoprotein</keyword>
<keyword evidence="4" id="KW-0812">Transmembrane</keyword>
<keyword evidence="9" id="KW-1015">Disulfide bond</keyword>
<evidence type="ECO:0000256" key="1">
    <source>
        <dbReference type="ARBA" id="ARBA00004323"/>
    </source>
</evidence>
<evidence type="ECO:0000256" key="7">
    <source>
        <dbReference type="ARBA" id="ARBA00023034"/>
    </source>
</evidence>
<evidence type="ECO:0000256" key="6">
    <source>
        <dbReference type="ARBA" id="ARBA00022989"/>
    </source>
</evidence>
<sequence>MTFDECVKQKKPDCDPKNMWLQIPFFCGHHSECFEPGSRWALEQAKRNLVNEYFLVGLTEELTDFVEMLELSLPRMFRGALENFTKSNKSHLRRTKGKVDPLPVTEAKIKESKIWQMENELYYFARDHFYFLKNKHVMSNGKQQDFMYEKIKPVMPVGQN</sequence>
<keyword evidence="5" id="KW-0735">Signal-anchor</keyword>
<name>A0A9J6BEZ4_POLVA</name>